<dbReference type="Proteomes" id="UP000199126">
    <property type="component" value="Unassembled WGS sequence"/>
</dbReference>
<organism evidence="1 2">
    <name type="scientific">Halogranum amylolyticum</name>
    <dbReference type="NCBI Taxonomy" id="660520"/>
    <lineage>
        <taxon>Archaea</taxon>
        <taxon>Methanobacteriati</taxon>
        <taxon>Methanobacteriota</taxon>
        <taxon>Stenosarchaea group</taxon>
        <taxon>Halobacteria</taxon>
        <taxon>Halobacteriales</taxon>
        <taxon>Haloferacaceae</taxon>
    </lineage>
</organism>
<name>A0A1H8V4F4_9EURY</name>
<accession>A0A1H8V4F4</accession>
<sequence>MNECCACEYRIVITPIPEHSEGTLIGEYLLNEDYEFRMSTLQYDRSTESFYLYAQMRRTENDEQSTALVCASSTDSTRSSIH</sequence>
<reference evidence="2" key="1">
    <citation type="submission" date="2016-10" db="EMBL/GenBank/DDBJ databases">
        <authorList>
            <person name="Varghese N."/>
            <person name="Submissions S."/>
        </authorList>
    </citation>
    <scope>NUCLEOTIDE SEQUENCE [LARGE SCALE GENOMIC DNA]</scope>
    <source>
        <strain evidence="2">CGMCC 1.10121</strain>
    </source>
</reference>
<evidence type="ECO:0000313" key="1">
    <source>
        <dbReference type="EMBL" id="SEP10093.1"/>
    </source>
</evidence>
<evidence type="ECO:0000313" key="2">
    <source>
        <dbReference type="Proteomes" id="UP000199126"/>
    </source>
</evidence>
<dbReference type="AlphaFoldDB" id="A0A1H8V4F4"/>
<gene>
    <name evidence="1" type="ORF">SAMN04487948_11419</name>
</gene>
<proteinExistence type="predicted"/>
<protein>
    <submittedName>
        <fullName evidence="1">Uncharacterized protein</fullName>
    </submittedName>
</protein>
<keyword evidence="2" id="KW-1185">Reference proteome</keyword>
<dbReference type="EMBL" id="FODV01000014">
    <property type="protein sequence ID" value="SEP10093.1"/>
    <property type="molecule type" value="Genomic_DNA"/>
</dbReference>